<gene>
    <name evidence="1" type="ordered locus">Mtc_1686</name>
</gene>
<organism evidence="1 2">
    <name type="scientific">Methanocella conradii (strain DSM 24694 / JCM 17849 / CGMCC 1.5162 / HZ254)</name>
    <dbReference type="NCBI Taxonomy" id="1041930"/>
    <lineage>
        <taxon>Archaea</taxon>
        <taxon>Methanobacteriati</taxon>
        <taxon>Methanobacteriota</taxon>
        <taxon>Stenosarchaea group</taxon>
        <taxon>Methanomicrobia</taxon>
        <taxon>Methanocellales</taxon>
        <taxon>Methanocellaceae</taxon>
        <taxon>Methanocella</taxon>
    </lineage>
</organism>
<dbReference type="Gene3D" id="3.10.450.620">
    <property type="entry name" value="JHP933, nucleotidyltransferase-like core domain"/>
    <property type="match status" value="1"/>
</dbReference>
<dbReference type="eggNOG" id="arCOG03839">
    <property type="taxonomic scope" value="Archaea"/>
</dbReference>
<dbReference type="HOGENOM" id="CLU_1060282_0_0_2"/>
<dbReference type="Pfam" id="PF08843">
    <property type="entry name" value="AbiEii"/>
    <property type="match status" value="1"/>
</dbReference>
<keyword evidence="2" id="KW-1185">Reference proteome</keyword>
<dbReference type="RefSeq" id="WP_014406263.1">
    <property type="nucleotide sequence ID" value="NC_017034.1"/>
</dbReference>
<reference evidence="1 2" key="1">
    <citation type="journal article" date="2012" name="J. Bacteriol.">
        <title>Complete genome sequence of a thermophilic methanogen, Methanocella conradii HZ254, isolated from Chinese rice field soil.</title>
        <authorList>
            <person name="Lu Z."/>
            <person name="Lu Y."/>
        </authorList>
    </citation>
    <scope>NUCLEOTIDE SEQUENCE [LARGE SCALE GENOMIC DNA]</scope>
    <source>
        <strain evidence="2">DSM 24694 / JCM 17849 / CGMCC 1.5162 / HZ254</strain>
    </source>
</reference>
<name>H8I8W1_METCZ</name>
<dbReference type="OrthoDB" id="359531at2157"/>
<proteinExistence type="predicted"/>
<evidence type="ECO:0008006" key="3">
    <source>
        <dbReference type="Google" id="ProtNLM"/>
    </source>
</evidence>
<dbReference type="InterPro" id="IPR014942">
    <property type="entry name" value="AbiEii"/>
</dbReference>
<evidence type="ECO:0000313" key="2">
    <source>
        <dbReference type="Proteomes" id="UP000005233"/>
    </source>
</evidence>
<evidence type="ECO:0000313" key="1">
    <source>
        <dbReference type="EMBL" id="AFD00432.1"/>
    </source>
</evidence>
<dbReference type="Proteomes" id="UP000005233">
    <property type="component" value="Chromosome"/>
</dbReference>
<dbReference type="STRING" id="1041930.Mtc_1686"/>
<dbReference type="KEGG" id="mez:Mtc_1686"/>
<sequence>MISLEQLKELARKSGLTVYQQEKDYFLKLFLYAYFKRYQDAVFKGGTCIRYLFGIDRFSEDLDFNIKTPPETFKMQVRKAIKELGSVGIESYFIKEEQFQDAYTCEIGFNGPLYKGTPQTRNKIRIDAGKRIGTLKEPEWRMISSEYPETREQFLVLAMSEEEILVEKVIALMERRKGRDLYDVWFLLEKRVRFDERLLNEKGVSKVEFGRFPSEVEYERDMRRLTPRVIPYAQAMRRVKKGLGAFPE</sequence>
<dbReference type="GeneID" id="11971826"/>
<dbReference type="AlphaFoldDB" id="H8I8W1"/>
<accession>H8I8W1</accession>
<protein>
    <recommendedName>
        <fullName evidence="3">Nucleotidyl transferase AbiEii/AbiGii toxin family protein</fullName>
    </recommendedName>
</protein>
<dbReference type="EMBL" id="CP003243">
    <property type="protein sequence ID" value="AFD00432.1"/>
    <property type="molecule type" value="Genomic_DNA"/>
</dbReference>